<dbReference type="Gene3D" id="3.30.40.10">
    <property type="entry name" value="Zinc/RING finger domain, C3HC4 (zinc finger)"/>
    <property type="match status" value="1"/>
</dbReference>
<evidence type="ECO:0000256" key="4">
    <source>
        <dbReference type="ARBA" id="ARBA00022833"/>
    </source>
</evidence>
<feature type="compositionally biased region" description="Polar residues" evidence="5">
    <location>
        <begin position="545"/>
        <end position="572"/>
    </location>
</feature>
<dbReference type="InterPro" id="IPR036443">
    <property type="entry name" value="Znf_RanBP2_sf"/>
</dbReference>
<keyword evidence="7" id="KW-1185">Reference proteome</keyword>
<keyword evidence="2" id="KW-0479">Metal-binding</keyword>
<dbReference type="InterPro" id="IPR001841">
    <property type="entry name" value="Znf_RING"/>
</dbReference>
<comment type="similarity">
    <text evidence="1">Belongs to the MDM2/MDM4 family.</text>
</comment>
<feature type="compositionally biased region" description="Polar residues" evidence="5">
    <location>
        <begin position="480"/>
        <end position="489"/>
    </location>
</feature>
<accession>A0A8J1TC64</accession>
<dbReference type="InterPro" id="IPR013083">
    <property type="entry name" value="Znf_RING/FYVE/PHD"/>
</dbReference>
<dbReference type="Pfam" id="PF13920">
    <property type="entry name" value="zf-C3HC4_3"/>
    <property type="match status" value="1"/>
</dbReference>
<feature type="compositionally biased region" description="Polar residues" evidence="5">
    <location>
        <begin position="628"/>
        <end position="649"/>
    </location>
</feature>
<dbReference type="Gene3D" id="1.10.245.10">
    <property type="entry name" value="SWIB/MDM2 domain"/>
    <property type="match status" value="1"/>
</dbReference>
<gene>
    <name evidence="6" type="ORF">OFUS_LOCUS23129</name>
</gene>
<dbReference type="CDD" id="cd16646">
    <property type="entry name" value="mRING-HC-C2H2C4_MDM2-like"/>
    <property type="match status" value="1"/>
</dbReference>
<feature type="compositionally biased region" description="Basic residues" evidence="5">
    <location>
        <begin position="778"/>
        <end position="787"/>
    </location>
</feature>
<dbReference type="GO" id="GO:0010468">
    <property type="term" value="P:regulation of gene expression"/>
    <property type="evidence" value="ECO:0007669"/>
    <property type="project" value="TreeGrafter"/>
</dbReference>
<comment type="caution">
    <text evidence="6">The sequence shown here is derived from an EMBL/GenBank/DDBJ whole genome shotgun (WGS) entry which is preliminary data.</text>
</comment>
<feature type="region of interest" description="Disordered" evidence="5">
    <location>
        <begin position="232"/>
        <end position="269"/>
    </location>
</feature>
<evidence type="ECO:0000313" key="7">
    <source>
        <dbReference type="Proteomes" id="UP000749559"/>
    </source>
</evidence>
<dbReference type="InterPro" id="IPR003121">
    <property type="entry name" value="SWIB_MDM2_domain"/>
</dbReference>
<dbReference type="SUPFAM" id="SSF57850">
    <property type="entry name" value="RING/U-box"/>
    <property type="match status" value="1"/>
</dbReference>
<dbReference type="InterPro" id="IPR036885">
    <property type="entry name" value="SWIB_MDM2_dom_sf"/>
</dbReference>
<dbReference type="GO" id="GO:0061630">
    <property type="term" value="F:ubiquitin protein ligase activity"/>
    <property type="evidence" value="ECO:0007669"/>
    <property type="project" value="TreeGrafter"/>
</dbReference>
<dbReference type="PROSITE" id="PS01358">
    <property type="entry name" value="ZF_RANBP2_1"/>
    <property type="match status" value="1"/>
</dbReference>
<dbReference type="SUPFAM" id="SSF47592">
    <property type="entry name" value="SWIB/MDM2 domain"/>
    <property type="match status" value="1"/>
</dbReference>
<feature type="region of interest" description="Disordered" evidence="5">
    <location>
        <begin position="751"/>
        <end position="850"/>
    </location>
</feature>
<evidence type="ECO:0000256" key="3">
    <source>
        <dbReference type="ARBA" id="ARBA00022771"/>
    </source>
</evidence>
<dbReference type="GO" id="GO:0008270">
    <property type="term" value="F:zinc ion binding"/>
    <property type="evidence" value="ECO:0007669"/>
    <property type="project" value="UniProtKB-KW"/>
</dbReference>
<dbReference type="PROSITE" id="PS50089">
    <property type="entry name" value="ZF_RING_2"/>
    <property type="match status" value="1"/>
</dbReference>
<dbReference type="SUPFAM" id="SSF90209">
    <property type="entry name" value="Ran binding protein zinc finger-like"/>
    <property type="match status" value="1"/>
</dbReference>
<keyword evidence="4" id="KW-0862">Zinc</keyword>
<evidence type="ECO:0000256" key="1">
    <source>
        <dbReference type="ARBA" id="ARBA00005803"/>
    </source>
</evidence>
<feature type="compositionally biased region" description="Basic and acidic residues" evidence="5">
    <location>
        <begin position="797"/>
        <end position="811"/>
    </location>
</feature>
<dbReference type="PROSITE" id="PS50199">
    <property type="entry name" value="ZF_RANBP2_2"/>
    <property type="match status" value="1"/>
</dbReference>
<dbReference type="PANTHER" id="PTHR46858">
    <property type="entry name" value="OS05G0521000 PROTEIN"/>
    <property type="match status" value="1"/>
</dbReference>
<dbReference type="Proteomes" id="UP000749559">
    <property type="component" value="Unassembled WGS sequence"/>
</dbReference>
<protein>
    <submittedName>
        <fullName evidence="6">Uncharacterized protein</fullName>
    </submittedName>
</protein>
<feature type="region of interest" description="Disordered" evidence="5">
    <location>
        <begin position="609"/>
        <end position="656"/>
    </location>
</feature>
<evidence type="ECO:0000256" key="2">
    <source>
        <dbReference type="ARBA" id="ARBA00022723"/>
    </source>
</evidence>
<dbReference type="PANTHER" id="PTHR46858:SF5">
    <property type="entry name" value="E3 UBIQUITIN-PROTEIN LIGASE APD1-RELATED"/>
    <property type="match status" value="1"/>
</dbReference>
<feature type="region of interest" description="Disordered" evidence="5">
    <location>
        <begin position="536"/>
        <end position="575"/>
    </location>
</feature>
<dbReference type="GO" id="GO:0016567">
    <property type="term" value="P:protein ubiquitination"/>
    <property type="evidence" value="ECO:0007669"/>
    <property type="project" value="TreeGrafter"/>
</dbReference>
<evidence type="ECO:0000313" key="6">
    <source>
        <dbReference type="EMBL" id="CAH1799074.1"/>
    </source>
</evidence>
<evidence type="ECO:0000256" key="5">
    <source>
        <dbReference type="SAM" id="MobiDB-lite"/>
    </source>
</evidence>
<feature type="region of interest" description="Disordered" evidence="5">
    <location>
        <begin position="317"/>
        <end position="348"/>
    </location>
</feature>
<feature type="region of interest" description="Disordered" evidence="5">
    <location>
        <begin position="700"/>
        <end position="723"/>
    </location>
</feature>
<dbReference type="GO" id="GO:0002039">
    <property type="term" value="F:p53 binding"/>
    <property type="evidence" value="ECO:0007669"/>
    <property type="project" value="TreeGrafter"/>
</dbReference>
<organism evidence="6 7">
    <name type="scientific">Owenia fusiformis</name>
    <name type="common">Polychaete worm</name>
    <dbReference type="NCBI Taxonomy" id="6347"/>
    <lineage>
        <taxon>Eukaryota</taxon>
        <taxon>Metazoa</taxon>
        <taxon>Spiralia</taxon>
        <taxon>Lophotrochozoa</taxon>
        <taxon>Annelida</taxon>
        <taxon>Polychaeta</taxon>
        <taxon>Sedentaria</taxon>
        <taxon>Canalipalpata</taxon>
        <taxon>Sabellida</taxon>
        <taxon>Oweniida</taxon>
        <taxon>Oweniidae</taxon>
        <taxon>Owenia</taxon>
    </lineage>
</organism>
<dbReference type="InterPro" id="IPR001876">
    <property type="entry name" value="Znf_RanBP2"/>
</dbReference>
<sequence length="911" mass="100698">MLAIFPTERKLILNREVQEIITRCNMFDLDCIQDNNNKEVVMSHKRLMKQCNALELQVGSKDEVSVCVTMATSIVGMTSVTPSDSHNEQLYLPSANLLCVLRESGAQGDIFTKAEMAYFIKEYIYSKELLSNQNKMVVHCDNDALEKVFSVKTFPKDNILQMLEKVITPITNAQVKGSIHKPSIQQQHRQAKFAAQQKFWVQKQGNRSKVDSESLTAEDLVTEDHLVLIIEETAETPGGDLQNTGRKRRAEKSSSESTNDSRAGRKRRSPSISIVYSDFEIPLELSQISDESEALSIQSKETVWVKDSSDDAWFLDDNDDDSFSMEYEPDSEQSDPYSDTDSSSGDSTSEDIVLYYKDESDVGFLADFSSSESDSDDISDLEISPEDNWACSECDYLNAPFSRYCDRCWETRPGWVPETSVRSPRLSRSPRRKTYRQLRRSLSAPVHSPTTNSESDRESIPSRAPLVKRNSKRVPESSHSRTFVGTSNSARHDMKTAVDSSLHSANNASTVTSVITPEQDDLDLIAPMRMFTRMTSKADSGYSEPPSSQEPHNSQTGSAFSQQNLSQQNYDDNSGKVDSIFDSSLNSNHSMILSTKELGFVDIGYDEPDGFNDPPVSTHSNPLPGGPSVSNSIPLSDGLNNPPMSTQSNPLPPAMEHHTLSTTASIEGLPHPPVLAQTAHVPSLGIKTANVVSDTTITTAAGGKTSVGRPPTMNLVPTSKVDPLSLSRPLSAVIPPKNATTLTRTLMDPLPSAAIHEPPQQSHDPPQLKRQHHENWARSRHKHKRNRSSPFPMYVHYPRDSDSDKSQDKPAEQLGGSKQNEEGGACSGPGPPKPTTSRQEGELQPPSGSNRSSFVDVCAICLTKPKDASIIHGKTGHQVCCYKCAKKLLKRRKPCPVCRRPIENVIKNFLA</sequence>
<dbReference type="AlphaFoldDB" id="A0A8J1TC64"/>
<keyword evidence="3" id="KW-0863">Zinc-finger</keyword>
<dbReference type="GO" id="GO:0043066">
    <property type="term" value="P:negative regulation of apoptotic process"/>
    <property type="evidence" value="ECO:0007669"/>
    <property type="project" value="TreeGrafter"/>
</dbReference>
<dbReference type="Gene3D" id="2.30.30.380">
    <property type="entry name" value="Zn-finger domain of Sec23/24"/>
    <property type="match status" value="1"/>
</dbReference>
<feature type="compositionally biased region" description="Low complexity" evidence="5">
    <location>
        <begin position="334"/>
        <end position="348"/>
    </location>
</feature>
<proteinExistence type="inferred from homology"/>
<dbReference type="EMBL" id="CAIIXF020000011">
    <property type="protein sequence ID" value="CAH1799074.1"/>
    <property type="molecule type" value="Genomic_DNA"/>
</dbReference>
<reference evidence="6" key="1">
    <citation type="submission" date="2022-03" db="EMBL/GenBank/DDBJ databases">
        <authorList>
            <person name="Martin C."/>
        </authorList>
    </citation>
    <scope>NUCLEOTIDE SEQUENCE</scope>
</reference>
<name>A0A8J1TC64_OWEFU</name>
<feature type="region of interest" description="Disordered" evidence="5">
    <location>
        <begin position="418"/>
        <end position="503"/>
    </location>
</feature>
<dbReference type="OrthoDB" id="24526at2759"/>
<feature type="compositionally biased region" description="Basic residues" evidence="5">
    <location>
        <begin position="428"/>
        <end position="439"/>
    </location>
</feature>
<dbReference type="PROSITE" id="PS51925">
    <property type="entry name" value="SWIB_MDM2"/>
    <property type="match status" value="1"/>
</dbReference>
<feature type="compositionally biased region" description="Acidic residues" evidence="5">
    <location>
        <begin position="317"/>
        <end position="333"/>
    </location>
</feature>